<feature type="region of interest" description="Disordered" evidence="1">
    <location>
        <begin position="40"/>
        <end position="73"/>
    </location>
</feature>
<keyword evidence="3" id="KW-1185">Reference proteome</keyword>
<evidence type="ECO:0000313" key="2">
    <source>
        <dbReference type="EMBL" id="KAH9322904.1"/>
    </source>
</evidence>
<feature type="non-terminal residue" evidence="2">
    <location>
        <position position="1"/>
    </location>
</feature>
<protein>
    <submittedName>
        <fullName evidence="2">Uncharacterized protein</fullName>
    </submittedName>
</protein>
<accession>A0AA38GJF3</accession>
<gene>
    <name evidence="2" type="ORF">KI387_017543</name>
</gene>
<feature type="non-terminal residue" evidence="2">
    <location>
        <position position="73"/>
    </location>
</feature>
<evidence type="ECO:0000313" key="3">
    <source>
        <dbReference type="Proteomes" id="UP000824469"/>
    </source>
</evidence>
<dbReference type="AlphaFoldDB" id="A0AA38GJF3"/>
<dbReference type="EMBL" id="JAHRHJ020000003">
    <property type="protein sequence ID" value="KAH9322904.1"/>
    <property type="molecule type" value="Genomic_DNA"/>
</dbReference>
<feature type="compositionally biased region" description="Low complexity" evidence="1">
    <location>
        <begin position="43"/>
        <end position="73"/>
    </location>
</feature>
<name>A0AA38GJF3_TAXCH</name>
<proteinExistence type="predicted"/>
<reference evidence="2 3" key="1">
    <citation type="journal article" date="2021" name="Nat. Plants">
        <title>The Taxus genome provides insights into paclitaxel biosynthesis.</title>
        <authorList>
            <person name="Xiong X."/>
            <person name="Gou J."/>
            <person name="Liao Q."/>
            <person name="Li Y."/>
            <person name="Zhou Q."/>
            <person name="Bi G."/>
            <person name="Li C."/>
            <person name="Du R."/>
            <person name="Wang X."/>
            <person name="Sun T."/>
            <person name="Guo L."/>
            <person name="Liang H."/>
            <person name="Lu P."/>
            <person name="Wu Y."/>
            <person name="Zhang Z."/>
            <person name="Ro D.K."/>
            <person name="Shang Y."/>
            <person name="Huang S."/>
            <person name="Yan J."/>
        </authorList>
    </citation>
    <scope>NUCLEOTIDE SEQUENCE [LARGE SCALE GENOMIC DNA]</scope>
    <source>
        <strain evidence="2">Ta-2019</strain>
    </source>
</reference>
<sequence>LAPIPQPITIVEPTVATPSPDMFKALQTMGNKLTSIENKLTLPNRPYQAPYQQNQQNRQPYQQNQNYRQPYQQ</sequence>
<dbReference type="Proteomes" id="UP000824469">
    <property type="component" value="Unassembled WGS sequence"/>
</dbReference>
<evidence type="ECO:0000256" key="1">
    <source>
        <dbReference type="SAM" id="MobiDB-lite"/>
    </source>
</evidence>
<comment type="caution">
    <text evidence="2">The sequence shown here is derived from an EMBL/GenBank/DDBJ whole genome shotgun (WGS) entry which is preliminary data.</text>
</comment>
<organism evidence="2 3">
    <name type="scientific">Taxus chinensis</name>
    <name type="common">Chinese yew</name>
    <name type="synonym">Taxus wallichiana var. chinensis</name>
    <dbReference type="NCBI Taxonomy" id="29808"/>
    <lineage>
        <taxon>Eukaryota</taxon>
        <taxon>Viridiplantae</taxon>
        <taxon>Streptophyta</taxon>
        <taxon>Embryophyta</taxon>
        <taxon>Tracheophyta</taxon>
        <taxon>Spermatophyta</taxon>
        <taxon>Pinopsida</taxon>
        <taxon>Pinidae</taxon>
        <taxon>Conifers II</taxon>
        <taxon>Cupressales</taxon>
        <taxon>Taxaceae</taxon>
        <taxon>Taxus</taxon>
    </lineage>
</organism>